<protein>
    <recommendedName>
        <fullName evidence="15">Lysosomal Pro-X carboxypeptidase</fullName>
        <ecNumber evidence="14">3.4.16.2</ecNumber>
    </recommendedName>
    <alternativeName>
        <fullName evidence="17">Proline carboxypeptidase</fullName>
    </alternativeName>
    <alternativeName>
        <fullName evidence="16">Prolylcarboxypeptidase</fullName>
    </alternativeName>
</protein>
<evidence type="ECO:0000256" key="16">
    <source>
        <dbReference type="ARBA" id="ARBA00076475"/>
    </source>
</evidence>
<dbReference type="Proteomes" id="UP000597762">
    <property type="component" value="Unassembled WGS sequence"/>
</dbReference>
<dbReference type="Gene3D" id="1.20.120.980">
    <property type="entry name" value="Serine carboxypeptidase S28, SKS domain"/>
    <property type="match status" value="1"/>
</dbReference>
<dbReference type="PANTHER" id="PTHR11010:SF38">
    <property type="entry name" value="LYSOSOMAL PRO-X CARBOXYPEPTIDASE"/>
    <property type="match status" value="1"/>
</dbReference>
<keyword evidence="10" id="KW-0325">Glycoprotein</keyword>
<dbReference type="EMBL" id="CAHIKZ030000691">
    <property type="protein sequence ID" value="CAE1233746.1"/>
    <property type="molecule type" value="Genomic_DNA"/>
</dbReference>
<comment type="subcellular location">
    <subcellularLocation>
        <location evidence="1">Lysosome</location>
    </subcellularLocation>
</comment>
<evidence type="ECO:0000256" key="14">
    <source>
        <dbReference type="ARBA" id="ARBA00066456"/>
    </source>
</evidence>
<evidence type="ECO:0000256" key="8">
    <source>
        <dbReference type="ARBA" id="ARBA00023145"/>
    </source>
</evidence>
<dbReference type="InterPro" id="IPR042269">
    <property type="entry name" value="Ser_carbopepase_S28_SKS"/>
</dbReference>
<evidence type="ECO:0000256" key="7">
    <source>
        <dbReference type="ARBA" id="ARBA00022801"/>
    </source>
</evidence>
<keyword evidence="19" id="KW-1185">Reference proteome</keyword>
<reference evidence="18" key="1">
    <citation type="submission" date="2021-01" db="EMBL/GenBank/DDBJ databases">
        <authorList>
            <person name="Li R."/>
            <person name="Bekaert M."/>
        </authorList>
    </citation>
    <scope>NUCLEOTIDE SEQUENCE</scope>
    <source>
        <strain evidence="18">Farmed</strain>
    </source>
</reference>
<comment type="catalytic activity">
    <reaction evidence="12">
        <text>Cleavage of a -Pro-|-Xaa bond to release a C-terminal amino acid.</text>
        <dbReference type="EC" id="3.4.16.2"/>
    </reaction>
</comment>
<evidence type="ECO:0000256" key="5">
    <source>
        <dbReference type="ARBA" id="ARBA00022670"/>
    </source>
</evidence>
<evidence type="ECO:0000256" key="13">
    <source>
        <dbReference type="ARBA" id="ARBA00059701"/>
    </source>
</evidence>
<dbReference type="GO" id="GO:0004185">
    <property type="term" value="F:serine-type carboxypeptidase activity"/>
    <property type="evidence" value="ECO:0007669"/>
    <property type="project" value="UniProtKB-EC"/>
</dbReference>
<comment type="caution">
    <text evidence="18">The sequence shown here is derived from an EMBL/GenBank/DDBJ whole genome shotgun (WGS) entry which is preliminary data.</text>
</comment>
<dbReference type="GO" id="GO:0003085">
    <property type="term" value="P:negative regulation of systemic arterial blood pressure"/>
    <property type="evidence" value="ECO:0007669"/>
    <property type="project" value="TreeGrafter"/>
</dbReference>
<keyword evidence="6" id="KW-0732">Signal</keyword>
<dbReference type="GO" id="GO:0008239">
    <property type="term" value="F:dipeptidyl-peptidase activity"/>
    <property type="evidence" value="ECO:0007669"/>
    <property type="project" value="TreeGrafter"/>
</dbReference>
<dbReference type="GO" id="GO:0005764">
    <property type="term" value="C:lysosome"/>
    <property type="evidence" value="ECO:0007669"/>
    <property type="project" value="UniProtKB-SubCell"/>
</dbReference>
<dbReference type="EC" id="3.4.16.2" evidence="14"/>
<dbReference type="GO" id="GO:0043535">
    <property type="term" value="P:regulation of blood vessel endothelial cell migration"/>
    <property type="evidence" value="ECO:0007669"/>
    <property type="project" value="TreeGrafter"/>
</dbReference>
<evidence type="ECO:0000256" key="4">
    <source>
        <dbReference type="ARBA" id="ARBA00022645"/>
    </source>
</evidence>
<dbReference type="InterPro" id="IPR008758">
    <property type="entry name" value="Peptidase_S28"/>
</dbReference>
<dbReference type="AlphaFoldDB" id="A0A812BKH6"/>
<evidence type="ECO:0000256" key="17">
    <source>
        <dbReference type="ARBA" id="ARBA00076608"/>
    </source>
</evidence>
<name>A0A812BKH6_ACAPH</name>
<dbReference type="GO" id="GO:0006508">
    <property type="term" value="P:proteolysis"/>
    <property type="evidence" value="ECO:0007669"/>
    <property type="project" value="UniProtKB-KW"/>
</dbReference>
<evidence type="ECO:0000313" key="18">
    <source>
        <dbReference type="EMBL" id="CAE1233746.1"/>
    </source>
</evidence>
<proteinExistence type="inferred from homology"/>
<dbReference type="FunFam" id="1.20.120.980:FF:000002">
    <property type="entry name" value="lysosomal Pro-X carboxypeptidase"/>
    <property type="match status" value="1"/>
</dbReference>
<organism evidence="18 19">
    <name type="scientific">Acanthosepion pharaonis</name>
    <name type="common">Pharaoh cuttlefish</name>
    <name type="synonym">Sepia pharaonis</name>
    <dbReference type="NCBI Taxonomy" id="158019"/>
    <lineage>
        <taxon>Eukaryota</taxon>
        <taxon>Metazoa</taxon>
        <taxon>Spiralia</taxon>
        <taxon>Lophotrochozoa</taxon>
        <taxon>Mollusca</taxon>
        <taxon>Cephalopoda</taxon>
        <taxon>Coleoidea</taxon>
        <taxon>Decapodiformes</taxon>
        <taxon>Sepiida</taxon>
        <taxon>Sepiina</taxon>
        <taxon>Sepiidae</taxon>
        <taxon>Acanthosepion</taxon>
    </lineage>
</organism>
<dbReference type="SUPFAM" id="SSF53474">
    <property type="entry name" value="alpha/beta-Hydrolases"/>
    <property type="match status" value="1"/>
</dbReference>
<evidence type="ECO:0000256" key="1">
    <source>
        <dbReference type="ARBA" id="ARBA00004371"/>
    </source>
</evidence>
<sequence>MTPEEKLDFETFYFAQPVDHFDATYTATFKQRYLVSTKYWNKNGGPIFMYTGNEGDVVWFLRNTGFMFKMAAKFQAMMVFAEHRYYGKSLPFGSQSYKDPLKLSFLTSEQALADYAKLIGHIKSTVSGARNSSVVAFGGSYGGMLSAWFRMKYAGVVDGSISASAPIWQFTGLSLCNGPYKVITDTFKKASVQCAKNIRASWDVIDKMSNSEAGFKFMTDEFKLCFPLNSSNIMDFKNWLSETWFDLAMIDYPYPANFLQPLPAWPVKQTCLSLNTTFSNDAALISGLAKALQVYYNYTGQISCFSLSSSGPLGTLGWFYQSCTEMVMPFCTNGITDMFQPSSWNFTKYSLACYQAWKVYPRKNWIKTNYGGKNIESASNIVFSNGLLDPWSAGSVLRNISDSLVAVIMPEGAHHLDLRSSNPADPQSEVVEKRIILVTLLRFQEYHG</sequence>
<evidence type="ECO:0000256" key="3">
    <source>
        <dbReference type="ARBA" id="ARBA00011738"/>
    </source>
</evidence>
<dbReference type="OrthoDB" id="2130629at2759"/>
<keyword evidence="11" id="KW-0458">Lysosome</keyword>
<evidence type="ECO:0000256" key="2">
    <source>
        <dbReference type="ARBA" id="ARBA00011079"/>
    </source>
</evidence>
<evidence type="ECO:0000256" key="6">
    <source>
        <dbReference type="ARBA" id="ARBA00022729"/>
    </source>
</evidence>
<accession>A0A812BKH6</accession>
<evidence type="ECO:0000256" key="9">
    <source>
        <dbReference type="ARBA" id="ARBA00023157"/>
    </source>
</evidence>
<comment type="subunit">
    <text evidence="3">Homodimer.</text>
</comment>
<evidence type="ECO:0000313" key="19">
    <source>
        <dbReference type="Proteomes" id="UP000597762"/>
    </source>
</evidence>
<dbReference type="InterPro" id="IPR029058">
    <property type="entry name" value="AB_hydrolase_fold"/>
</dbReference>
<keyword evidence="7 18" id="KW-0378">Hydrolase</keyword>
<evidence type="ECO:0000256" key="10">
    <source>
        <dbReference type="ARBA" id="ARBA00023180"/>
    </source>
</evidence>
<keyword evidence="8" id="KW-0865">Zymogen</keyword>
<keyword evidence="5" id="KW-0645">Protease</keyword>
<evidence type="ECO:0000256" key="12">
    <source>
        <dbReference type="ARBA" id="ARBA00052013"/>
    </source>
</evidence>
<evidence type="ECO:0000256" key="15">
    <source>
        <dbReference type="ARBA" id="ARBA00073691"/>
    </source>
</evidence>
<comment type="function">
    <text evidence="13">Cleaves C-terminal amino acids linked to proline in peptides such as angiotensin II, III and des-Arg9-bradykinin. This cleavage occurs at acidic pH, but enzymatic activity is retained with some substrates at neutral pH.</text>
</comment>
<dbReference type="PANTHER" id="PTHR11010">
    <property type="entry name" value="PROTEASE S28 PRO-X CARBOXYPEPTIDASE-RELATED"/>
    <property type="match status" value="1"/>
</dbReference>
<gene>
    <name evidence="18" type="ORF">SPHA_19112</name>
</gene>
<dbReference type="Gene3D" id="3.40.50.1820">
    <property type="entry name" value="alpha/beta hydrolase"/>
    <property type="match status" value="1"/>
</dbReference>
<keyword evidence="9" id="KW-1015">Disulfide bond</keyword>
<dbReference type="Pfam" id="PF05577">
    <property type="entry name" value="Peptidase_S28"/>
    <property type="match status" value="1"/>
</dbReference>
<keyword evidence="4 18" id="KW-0121">Carboxypeptidase</keyword>
<comment type="similarity">
    <text evidence="2">Belongs to the peptidase S28 family.</text>
</comment>
<evidence type="ECO:0000256" key="11">
    <source>
        <dbReference type="ARBA" id="ARBA00023228"/>
    </source>
</evidence>